<name>A0A9X4ADA3_LACAM</name>
<sequence length="121" mass="14555">MAQNVASQNFQEIRENRHFDRWIVNLADFFQTEKYQLLKLGALNNNVKDTDWSFKDVDPDYEKEIDDQLYKVYQQNISSEALVEHHLTKRREDFDAILYIAPETLAKFQIMDDDYISCYMF</sequence>
<dbReference type="AlphaFoldDB" id="A0A9X4ADA3"/>
<evidence type="ECO:0000313" key="2">
    <source>
        <dbReference type="Proteomes" id="UP001143700"/>
    </source>
</evidence>
<comment type="caution">
    <text evidence="1">The sequence shown here is derived from an EMBL/GenBank/DDBJ whole genome shotgun (WGS) entry which is preliminary data.</text>
</comment>
<accession>A0A9X4ADA3</accession>
<proteinExistence type="predicted"/>
<evidence type="ECO:0000313" key="1">
    <source>
        <dbReference type="EMBL" id="MDB6262817.1"/>
    </source>
</evidence>
<organism evidence="1 2">
    <name type="scientific">Lactobacillus amylovorus</name>
    <dbReference type="NCBI Taxonomy" id="1604"/>
    <lineage>
        <taxon>Bacteria</taxon>
        <taxon>Bacillati</taxon>
        <taxon>Bacillota</taxon>
        <taxon>Bacilli</taxon>
        <taxon>Lactobacillales</taxon>
        <taxon>Lactobacillaceae</taxon>
        <taxon>Lactobacillus</taxon>
    </lineage>
</organism>
<reference evidence="1" key="1">
    <citation type="journal article" date="2022" name="Microorganisms">
        <title>Antibiotic Susceptibility, Resistance Gene Determinants and Corresponding Genomic Regions in Lactobacillus amylovorus Isolates Derived from Wild Boars and Domestic Pigs.</title>
        <authorList>
            <person name="Moravkova M."/>
            <person name="Kostovova I."/>
            <person name="Kavanova K."/>
            <person name="Pechar R."/>
            <person name="Stanek S."/>
            <person name="Brychta A."/>
            <person name="Zeman M."/>
            <person name="Kubasova T."/>
        </authorList>
    </citation>
    <scope>NUCLEOTIDE SEQUENCE</scope>
    <source>
        <strain evidence="1">M356A</strain>
    </source>
</reference>
<gene>
    <name evidence="1" type="ORF">ODV15_09715</name>
</gene>
<dbReference type="Proteomes" id="UP001143700">
    <property type="component" value="Unassembled WGS sequence"/>
</dbReference>
<dbReference type="EMBL" id="JAOTGU010000019">
    <property type="protein sequence ID" value="MDB6262817.1"/>
    <property type="molecule type" value="Genomic_DNA"/>
</dbReference>
<reference evidence="1" key="2">
    <citation type="submission" date="2022-10" db="EMBL/GenBank/DDBJ databases">
        <authorList>
            <person name="Kostovova I."/>
            <person name="Moravkova M."/>
            <person name="Pechar R."/>
        </authorList>
    </citation>
    <scope>NUCLEOTIDE SEQUENCE</scope>
    <source>
        <strain evidence="1">M356A</strain>
    </source>
</reference>
<dbReference type="RefSeq" id="WP_271870762.1">
    <property type="nucleotide sequence ID" value="NZ_JAOTGU010000019.1"/>
</dbReference>
<protein>
    <submittedName>
        <fullName evidence="1">Uncharacterized protein</fullName>
    </submittedName>
</protein>